<reference evidence="1 2" key="1">
    <citation type="journal article" date="2014" name="Nat. Commun.">
        <title>Klebsormidium flaccidum genome reveals primary factors for plant terrestrial adaptation.</title>
        <authorList>
            <person name="Hori K."/>
            <person name="Maruyama F."/>
            <person name="Fujisawa T."/>
            <person name="Togashi T."/>
            <person name="Yamamoto N."/>
            <person name="Seo M."/>
            <person name="Sato S."/>
            <person name="Yamada T."/>
            <person name="Mori H."/>
            <person name="Tajima N."/>
            <person name="Moriyama T."/>
            <person name="Ikeuchi M."/>
            <person name="Watanabe M."/>
            <person name="Wada H."/>
            <person name="Kobayashi K."/>
            <person name="Saito M."/>
            <person name="Masuda T."/>
            <person name="Sasaki-Sekimoto Y."/>
            <person name="Mashiguchi K."/>
            <person name="Awai K."/>
            <person name="Shimojima M."/>
            <person name="Masuda S."/>
            <person name="Iwai M."/>
            <person name="Nobusawa T."/>
            <person name="Narise T."/>
            <person name="Kondo S."/>
            <person name="Saito H."/>
            <person name="Sato R."/>
            <person name="Murakawa M."/>
            <person name="Ihara Y."/>
            <person name="Oshima-Yamada Y."/>
            <person name="Ohtaka K."/>
            <person name="Satoh M."/>
            <person name="Sonobe K."/>
            <person name="Ishii M."/>
            <person name="Ohtani R."/>
            <person name="Kanamori-Sato M."/>
            <person name="Honoki R."/>
            <person name="Miyazaki D."/>
            <person name="Mochizuki H."/>
            <person name="Umetsu J."/>
            <person name="Higashi K."/>
            <person name="Shibata D."/>
            <person name="Kamiya Y."/>
            <person name="Sato N."/>
            <person name="Nakamura Y."/>
            <person name="Tabata S."/>
            <person name="Ida S."/>
            <person name="Kurokawa K."/>
            <person name="Ohta H."/>
        </authorList>
    </citation>
    <scope>NUCLEOTIDE SEQUENCE [LARGE SCALE GENOMIC DNA]</scope>
    <source>
        <strain evidence="1 2">NIES-2285</strain>
    </source>
</reference>
<accession>A0A1Y1HUG6</accession>
<dbReference type="PANTHER" id="PTHR34206">
    <property type="entry name" value="OS06G0193300 PROTEIN"/>
    <property type="match status" value="1"/>
</dbReference>
<evidence type="ECO:0000313" key="1">
    <source>
        <dbReference type="EMBL" id="GAQ82264.1"/>
    </source>
</evidence>
<gene>
    <name evidence="1" type="ORF">KFL_001050270</name>
</gene>
<dbReference type="PANTHER" id="PTHR34206:SF1">
    <property type="entry name" value="OS10G0390701 PROTEIN"/>
    <property type="match status" value="1"/>
</dbReference>
<organism evidence="1 2">
    <name type="scientific">Klebsormidium nitens</name>
    <name type="common">Green alga</name>
    <name type="synonym">Ulothrix nitens</name>
    <dbReference type="NCBI Taxonomy" id="105231"/>
    <lineage>
        <taxon>Eukaryota</taxon>
        <taxon>Viridiplantae</taxon>
        <taxon>Streptophyta</taxon>
        <taxon>Klebsormidiophyceae</taxon>
        <taxon>Klebsormidiales</taxon>
        <taxon>Klebsormidiaceae</taxon>
        <taxon>Klebsormidium</taxon>
    </lineage>
</organism>
<dbReference type="AlphaFoldDB" id="A0A1Y1HUG6"/>
<name>A0A1Y1HUG6_KLENI</name>
<keyword evidence="2" id="KW-1185">Reference proteome</keyword>
<proteinExistence type="predicted"/>
<dbReference type="EMBL" id="DF237054">
    <property type="protein sequence ID" value="GAQ82264.1"/>
    <property type="molecule type" value="Genomic_DNA"/>
</dbReference>
<sequence length="198" mass="20796">MAHAAVGRLAVPLASPELLRATSNRSASTSCCSAAYALPSSSGGAALKRNRAGLSFLGQGVVRGFEAQAGGVRMALAVHHEGDPSTVNPTGLHETMLDNVSASEVFHDEDKGITCYETPLGEIVCEGIDDGPHFSSKELPQAKRMVGALHSGLDQVKARAMKVRRALRDNEPLEGAMCVTDSEGHVECDGLDESHVCM</sequence>
<protein>
    <submittedName>
        <fullName evidence="1">Uncharacterized protein</fullName>
    </submittedName>
</protein>
<dbReference type="Proteomes" id="UP000054558">
    <property type="component" value="Unassembled WGS sequence"/>
</dbReference>
<dbReference type="OrthoDB" id="581210at2759"/>
<evidence type="ECO:0000313" key="2">
    <source>
        <dbReference type="Proteomes" id="UP000054558"/>
    </source>
</evidence>